<keyword evidence="3" id="KW-1185">Reference proteome</keyword>
<evidence type="ECO:0000256" key="1">
    <source>
        <dbReference type="SAM" id="MobiDB-lite"/>
    </source>
</evidence>
<organism evidence="2 3">
    <name type="scientific">Portunus trituberculatus</name>
    <name type="common">Swimming crab</name>
    <name type="synonym">Neptunus trituberculatus</name>
    <dbReference type="NCBI Taxonomy" id="210409"/>
    <lineage>
        <taxon>Eukaryota</taxon>
        <taxon>Metazoa</taxon>
        <taxon>Ecdysozoa</taxon>
        <taxon>Arthropoda</taxon>
        <taxon>Crustacea</taxon>
        <taxon>Multicrustacea</taxon>
        <taxon>Malacostraca</taxon>
        <taxon>Eumalacostraca</taxon>
        <taxon>Eucarida</taxon>
        <taxon>Decapoda</taxon>
        <taxon>Pleocyemata</taxon>
        <taxon>Brachyura</taxon>
        <taxon>Eubrachyura</taxon>
        <taxon>Portunoidea</taxon>
        <taxon>Portunidae</taxon>
        <taxon>Portuninae</taxon>
        <taxon>Portunus</taxon>
    </lineage>
</organism>
<gene>
    <name evidence="2" type="ORF">E2C01_025661</name>
</gene>
<dbReference type="EMBL" id="VSRR010002610">
    <property type="protein sequence ID" value="MPC32350.1"/>
    <property type="molecule type" value="Genomic_DNA"/>
</dbReference>
<feature type="region of interest" description="Disordered" evidence="1">
    <location>
        <begin position="48"/>
        <end position="78"/>
    </location>
</feature>
<protein>
    <submittedName>
        <fullName evidence="2">Uncharacterized protein</fullName>
    </submittedName>
</protein>
<evidence type="ECO:0000313" key="2">
    <source>
        <dbReference type="EMBL" id="MPC32350.1"/>
    </source>
</evidence>
<evidence type="ECO:0000313" key="3">
    <source>
        <dbReference type="Proteomes" id="UP000324222"/>
    </source>
</evidence>
<sequence length="78" mass="8534">MAVWGMENKTQMLCYTTKYDYSGDDTVKGASDCQGHTLPHHCPLTQTEAAGEGCKQPVGDPEEQPRAQEGQGQGQHRI</sequence>
<accession>A0A5B7EDI1</accession>
<dbReference type="AlphaFoldDB" id="A0A5B7EDI1"/>
<proteinExistence type="predicted"/>
<name>A0A5B7EDI1_PORTR</name>
<dbReference type="Proteomes" id="UP000324222">
    <property type="component" value="Unassembled WGS sequence"/>
</dbReference>
<comment type="caution">
    <text evidence="2">The sequence shown here is derived from an EMBL/GenBank/DDBJ whole genome shotgun (WGS) entry which is preliminary data.</text>
</comment>
<reference evidence="2 3" key="1">
    <citation type="submission" date="2019-05" db="EMBL/GenBank/DDBJ databases">
        <title>Another draft genome of Portunus trituberculatus and its Hox gene families provides insights of decapod evolution.</title>
        <authorList>
            <person name="Jeong J.-H."/>
            <person name="Song I."/>
            <person name="Kim S."/>
            <person name="Choi T."/>
            <person name="Kim D."/>
            <person name="Ryu S."/>
            <person name="Kim W."/>
        </authorList>
    </citation>
    <scope>NUCLEOTIDE SEQUENCE [LARGE SCALE GENOMIC DNA]</scope>
    <source>
        <tissue evidence="2">Muscle</tissue>
    </source>
</reference>